<dbReference type="GO" id="GO:0008948">
    <property type="term" value="F:oxaloacetate decarboxylase activity"/>
    <property type="evidence" value="ECO:0007669"/>
    <property type="project" value="TreeGrafter"/>
</dbReference>
<dbReference type="RefSeq" id="XP_007829235.1">
    <property type="nucleotide sequence ID" value="XM_007831044.1"/>
</dbReference>
<comment type="cofactor">
    <cofactor evidence="1">
        <name>Mg(2+)</name>
        <dbReference type="ChEBI" id="CHEBI:18420"/>
    </cofactor>
</comment>
<dbReference type="SUPFAM" id="SSF89562">
    <property type="entry name" value="RraA-like"/>
    <property type="match status" value="1"/>
</dbReference>
<dbReference type="GO" id="GO:0046872">
    <property type="term" value="F:metal ion binding"/>
    <property type="evidence" value="ECO:0007669"/>
    <property type="project" value="UniProtKB-KW"/>
</dbReference>
<reference evidence="3" key="1">
    <citation type="journal article" date="2015" name="BMC Genomics">
        <title>Genomic and transcriptomic analysis of the endophytic fungus Pestalotiopsis fici reveals its lifestyle and high potential for synthesis of natural products.</title>
        <authorList>
            <person name="Wang X."/>
            <person name="Zhang X."/>
            <person name="Liu L."/>
            <person name="Xiang M."/>
            <person name="Wang W."/>
            <person name="Sun X."/>
            <person name="Che Y."/>
            <person name="Guo L."/>
            <person name="Liu G."/>
            <person name="Guo L."/>
            <person name="Wang C."/>
            <person name="Yin W.B."/>
            <person name="Stadler M."/>
            <person name="Zhang X."/>
            <person name="Liu X."/>
        </authorList>
    </citation>
    <scope>NUCLEOTIDE SEQUENCE [LARGE SCALE GENOMIC DNA]</scope>
    <source>
        <strain evidence="3">W106-1 / CGMCC3.15140</strain>
    </source>
</reference>
<organism evidence="2 3">
    <name type="scientific">Pestalotiopsis fici (strain W106-1 / CGMCC3.15140)</name>
    <dbReference type="NCBI Taxonomy" id="1229662"/>
    <lineage>
        <taxon>Eukaryota</taxon>
        <taxon>Fungi</taxon>
        <taxon>Dikarya</taxon>
        <taxon>Ascomycota</taxon>
        <taxon>Pezizomycotina</taxon>
        <taxon>Sordariomycetes</taxon>
        <taxon>Xylariomycetidae</taxon>
        <taxon>Amphisphaeriales</taxon>
        <taxon>Sporocadaceae</taxon>
        <taxon>Pestalotiopsis</taxon>
    </lineage>
</organism>
<evidence type="ECO:0000256" key="1">
    <source>
        <dbReference type="PIRSR" id="PIRSR605493-1"/>
    </source>
</evidence>
<keyword evidence="1" id="KW-0479">Metal-binding</keyword>
<evidence type="ECO:0000313" key="3">
    <source>
        <dbReference type="Proteomes" id="UP000030651"/>
    </source>
</evidence>
<dbReference type="InterPro" id="IPR005493">
    <property type="entry name" value="RraA/RraA-like"/>
</dbReference>
<dbReference type="Gene3D" id="3.50.30.40">
    <property type="entry name" value="Ribonuclease E inhibitor RraA/RraA-like"/>
    <property type="match status" value="1"/>
</dbReference>
<dbReference type="KEGG" id="pfy:PFICI_02463"/>
<evidence type="ECO:0008006" key="4">
    <source>
        <dbReference type="Google" id="ProtNLM"/>
    </source>
</evidence>
<dbReference type="OrthoDB" id="1476984at2759"/>
<dbReference type="OMA" id="CWISTIC"/>
<dbReference type="InParanoid" id="W3XEA9"/>
<accession>W3XEA9</accession>
<dbReference type="Pfam" id="PF03737">
    <property type="entry name" value="RraA-like"/>
    <property type="match status" value="1"/>
</dbReference>
<dbReference type="InterPro" id="IPR036704">
    <property type="entry name" value="RraA/RraA-like_sf"/>
</dbReference>
<dbReference type="CDD" id="cd16841">
    <property type="entry name" value="RraA_family"/>
    <property type="match status" value="1"/>
</dbReference>
<feature type="binding site" evidence="1">
    <location>
        <position position="131"/>
    </location>
    <ligand>
        <name>substrate</name>
    </ligand>
</feature>
<keyword evidence="1" id="KW-0460">Magnesium</keyword>
<dbReference type="EMBL" id="KI912110">
    <property type="protein sequence ID" value="ETS84438.1"/>
    <property type="molecule type" value="Genomic_DNA"/>
</dbReference>
<keyword evidence="3" id="KW-1185">Reference proteome</keyword>
<name>W3XEA9_PESFW</name>
<evidence type="ECO:0000313" key="2">
    <source>
        <dbReference type="EMBL" id="ETS84438.1"/>
    </source>
</evidence>
<gene>
    <name evidence="2" type="ORF">PFICI_02463</name>
</gene>
<dbReference type="PANTHER" id="PTHR33254">
    <property type="entry name" value="4-HYDROXY-4-METHYL-2-OXOGLUTARATE ALDOLASE 3-RELATED"/>
    <property type="match status" value="1"/>
</dbReference>
<dbReference type="eggNOG" id="ENOG502S2PM">
    <property type="taxonomic scope" value="Eukaryota"/>
</dbReference>
<proteinExistence type="predicted"/>
<dbReference type="PANTHER" id="PTHR33254:SF4">
    <property type="entry name" value="4-HYDROXY-4-METHYL-2-OXOGLUTARATE ALDOLASE 3-RELATED"/>
    <property type="match status" value="1"/>
</dbReference>
<protein>
    <recommendedName>
        <fullName evidence="4">4-hydroxy-4-methyl-2-oxoglutarate aldolase</fullName>
    </recommendedName>
</protein>
<dbReference type="HOGENOM" id="CLU_072626_0_0_1"/>
<sequence>MASDKLKELAQYSACDISDALLKFDVPNAGFLPDIVPLQTSGKIVAPATTVLFVSKTTPSFPGHGPEDHLPSPAASSNIPTGSIYSDLMAPGTIAVLSQPQGSVTATMGSVHAARMNKLGVKGVLVDGRVRDVQYLKEELDMPVWCKTTSLVATKGQCKAHGINVPIDIGGTRVTEGDIIVLDPAENGALCIPKDKVDQVLELVARLVELDRKTMADIALGCSVEETSQKYVK</sequence>
<dbReference type="GO" id="GO:0047443">
    <property type="term" value="F:4-hydroxy-4-methyl-2-oxoglutarate aldolase activity"/>
    <property type="evidence" value="ECO:0007669"/>
    <property type="project" value="TreeGrafter"/>
</dbReference>
<dbReference type="GeneID" id="19267476"/>
<dbReference type="Proteomes" id="UP000030651">
    <property type="component" value="Unassembled WGS sequence"/>
</dbReference>
<dbReference type="AlphaFoldDB" id="W3XEA9"/>
<feature type="binding site" evidence="1">
    <location>
        <position position="132"/>
    </location>
    <ligand>
        <name>Mg(2+)</name>
        <dbReference type="ChEBI" id="CHEBI:18420"/>
    </ligand>
</feature>